<gene>
    <name evidence="7" type="ORF">EV690_2416</name>
</gene>
<dbReference type="EMBL" id="SMGD01000014">
    <property type="protein sequence ID" value="TCK47393.1"/>
    <property type="molecule type" value="Genomic_DNA"/>
</dbReference>
<organism evidence="7 8">
    <name type="scientific">Celerinatantimonas diazotrophica</name>
    <dbReference type="NCBI Taxonomy" id="412034"/>
    <lineage>
        <taxon>Bacteria</taxon>
        <taxon>Pseudomonadati</taxon>
        <taxon>Pseudomonadota</taxon>
        <taxon>Gammaproteobacteria</taxon>
        <taxon>Celerinatantimonadaceae</taxon>
        <taxon>Celerinatantimonas</taxon>
    </lineage>
</organism>
<keyword evidence="4 6" id="KW-1133">Transmembrane helix</keyword>
<name>A0A4R1J9U0_9GAMM</name>
<evidence type="ECO:0000256" key="3">
    <source>
        <dbReference type="ARBA" id="ARBA00022692"/>
    </source>
</evidence>
<evidence type="ECO:0000256" key="1">
    <source>
        <dbReference type="ARBA" id="ARBA00004651"/>
    </source>
</evidence>
<reference evidence="7 8" key="1">
    <citation type="submission" date="2019-03" db="EMBL/GenBank/DDBJ databases">
        <title>Genomic Encyclopedia of Type Strains, Phase IV (KMG-IV): sequencing the most valuable type-strain genomes for metagenomic binning, comparative biology and taxonomic classification.</title>
        <authorList>
            <person name="Goeker M."/>
        </authorList>
    </citation>
    <scope>NUCLEOTIDE SEQUENCE [LARGE SCALE GENOMIC DNA]</scope>
    <source>
        <strain evidence="7 8">DSM 18577</strain>
    </source>
</reference>
<dbReference type="InterPro" id="IPR005598">
    <property type="entry name" value="ATP_synth_I"/>
</dbReference>
<accession>A0A4R1J9U0</accession>
<comment type="subcellular location">
    <subcellularLocation>
        <location evidence="1">Cell membrane</location>
        <topology evidence="1">Multi-pass membrane protein</topology>
    </subcellularLocation>
</comment>
<evidence type="ECO:0000256" key="6">
    <source>
        <dbReference type="SAM" id="Phobius"/>
    </source>
</evidence>
<keyword evidence="2" id="KW-1003">Cell membrane</keyword>
<keyword evidence="8" id="KW-1185">Reference proteome</keyword>
<evidence type="ECO:0000256" key="2">
    <source>
        <dbReference type="ARBA" id="ARBA00022475"/>
    </source>
</evidence>
<sequence>MSGHFFEYTRRRVFFLMGLQACFICLLVFGTALFKEKQIVLSVFIGSLIFFISNWCFMLFSLRKYTELSPASAVKSIYIGQAMKLALVVGLSVVFMHVFTLNALAVLLSFIVSVLAHGLTLLLIFQSR</sequence>
<keyword evidence="5 6" id="KW-0472">Membrane</keyword>
<dbReference type="RefSeq" id="WP_131913215.1">
    <property type="nucleotide sequence ID" value="NZ_OU594967.1"/>
</dbReference>
<dbReference type="Pfam" id="PF03899">
    <property type="entry name" value="ATP-synt_I"/>
    <property type="match status" value="1"/>
</dbReference>
<dbReference type="Proteomes" id="UP000295565">
    <property type="component" value="Unassembled WGS sequence"/>
</dbReference>
<keyword evidence="3 6" id="KW-0812">Transmembrane</keyword>
<evidence type="ECO:0000313" key="7">
    <source>
        <dbReference type="EMBL" id="TCK47393.1"/>
    </source>
</evidence>
<evidence type="ECO:0000313" key="8">
    <source>
        <dbReference type="Proteomes" id="UP000295565"/>
    </source>
</evidence>
<comment type="caution">
    <text evidence="7">The sequence shown here is derived from an EMBL/GenBank/DDBJ whole genome shotgun (WGS) entry which is preliminary data.</text>
</comment>
<feature type="transmembrane region" description="Helical" evidence="6">
    <location>
        <begin position="39"/>
        <end position="62"/>
    </location>
</feature>
<dbReference type="GO" id="GO:0005886">
    <property type="term" value="C:plasma membrane"/>
    <property type="evidence" value="ECO:0007669"/>
    <property type="project" value="UniProtKB-SubCell"/>
</dbReference>
<feature type="transmembrane region" description="Helical" evidence="6">
    <location>
        <begin position="82"/>
        <end position="99"/>
    </location>
</feature>
<dbReference type="AlphaFoldDB" id="A0A4R1J9U0"/>
<evidence type="ECO:0000256" key="4">
    <source>
        <dbReference type="ARBA" id="ARBA00022989"/>
    </source>
</evidence>
<feature type="transmembrane region" description="Helical" evidence="6">
    <location>
        <begin position="12"/>
        <end position="33"/>
    </location>
</feature>
<evidence type="ECO:0000256" key="5">
    <source>
        <dbReference type="ARBA" id="ARBA00023136"/>
    </source>
</evidence>
<protein>
    <submittedName>
        <fullName evidence="7">ATP synthase I subunit</fullName>
    </submittedName>
</protein>
<proteinExistence type="predicted"/>
<feature type="transmembrane region" description="Helical" evidence="6">
    <location>
        <begin position="105"/>
        <end position="125"/>
    </location>
</feature>